<protein>
    <submittedName>
        <fullName evidence="2">Uncharacterized protein LOC107071825</fullName>
    </submittedName>
</protein>
<dbReference type="RefSeq" id="XP_015186636.1">
    <property type="nucleotide sequence ID" value="XM_015331150.1"/>
</dbReference>
<dbReference type="GeneID" id="107071825"/>
<keyword evidence="1" id="KW-1185">Reference proteome</keyword>
<evidence type="ECO:0000313" key="2">
    <source>
        <dbReference type="RefSeq" id="XP_015186636.1"/>
    </source>
</evidence>
<proteinExistence type="predicted"/>
<sequence length="292" mass="34364">MESKRRGVDKLNRSESFICPGNCRSLASSTLRTPSRRNYSIAPTELSFQPMTDITGIRQVIERVYCGDITNTAKFVFNVMPYVQDGGTALREIFEKNLQNFREIVEDVVDQMIQDETDVTIHALNDIKDKFRGLSKATARRITKIKKRLHEISPDFDWRADGKDTKKLSKLLVTKPPEIRSEQSDPTEKLVHRVFMRGQWLKKELLRLQEENAKLGIYLNKFRSLAEERKEEELHVPRILEKEKKYLEKELNELRQIYKRNLSIIEQLYIDYRKCAIDPEINCTVLQQEHYD</sequence>
<organism evidence="1 2">
    <name type="scientific">Polistes dominula</name>
    <name type="common">European paper wasp</name>
    <name type="synonym">Vespa dominula</name>
    <dbReference type="NCBI Taxonomy" id="743375"/>
    <lineage>
        <taxon>Eukaryota</taxon>
        <taxon>Metazoa</taxon>
        <taxon>Ecdysozoa</taxon>
        <taxon>Arthropoda</taxon>
        <taxon>Hexapoda</taxon>
        <taxon>Insecta</taxon>
        <taxon>Pterygota</taxon>
        <taxon>Neoptera</taxon>
        <taxon>Endopterygota</taxon>
        <taxon>Hymenoptera</taxon>
        <taxon>Apocrita</taxon>
        <taxon>Aculeata</taxon>
        <taxon>Vespoidea</taxon>
        <taxon>Vespidae</taxon>
        <taxon>Polistinae</taxon>
        <taxon>Polistini</taxon>
        <taxon>Polistes</taxon>
    </lineage>
</organism>
<evidence type="ECO:0000313" key="1">
    <source>
        <dbReference type="Proteomes" id="UP000694924"/>
    </source>
</evidence>
<accession>A0ABM1J2E9</accession>
<name>A0ABM1J2E9_POLDO</name>
<dbReference type="Proteomes" id="UP000694924">
    <property type="component" value="Unplaced"/>
</dbReference>
<reference evidence="2" key="1">
    <citation type="submission" date="2025-08" db="UniProtKB">
        <authorList>
            <consortium name="RefSeq"/>
        </authorList>
    </citation>
    <scope>IDENTIFICATION</scope>
    <source>
        <tissue evidence="2">Whole body</tissue>
    </source>
</reference>
<gene>
    <name evidence="2" type="primary">LOC107071825</name>
</gene>